<feature type="transmembrane region" description="Helical" evidence="1">
    <location>
        <begin position="816"/>
        <end position="842"/>
    </location>
</feature>
<keyword evidence="1" id="KW-1133">Transmembrane helix</keyword>
<feature type="transmembrane region" description="Helical" evidence="1">
    <location>
        <begin position="1899"/>
        <end position="1920"/>
    </location>
</feature>
<accession>A0AAV2Z6A8</accession>
<sequence>MKNRQQAGKRVVPAQQASSNVLRGARNVLPAPEADTGSSSVASSPGFSRAAFVVLLLQVTWAVAIPIKNVIVMPYPNVTPNSRQTTTSPYNRDGPTIAQRNMSGHQVHQVVQDVVHLSLNKSELRVFFETKGDFVIDKLGGLLSPEEHQLFAQYYALVFQASEIPAGGFVQRSQQLYIPRQVGEEPLEFIDVTVQCTRHTALPGMRCENAAGMMCDDNDWHDPAQLKLTPVDLELMTRNTGWSNKISMMAFISAVHTGMRTLFSKAQLSDALATITSQMSIYAASSVEDILNGTLDDVLPAEMAAPATKDLRLFESCIGTEAVLARYYANIFAIRTIQDAARAYNVYNATAGAFVGPLYSFKKEWEQIFDNNVLLTTGAGAISFENYNQQFVTTTMTRNTTSVASLKLDRPMSGIMLMGNSLRNLEYLSRYPNSYYGYSNVSVEGDLVVADWRQLGAMYAGFDGFKPDATHNTMGVFRLAERRESEGTGYAVDWFDREQEIAKWYRSHEVSDPNSLIKMALDIWAEDSPAPYELSDHHFCMEGLFRKIAQTMWIMALKQQPVMSHLVFMSMDDLDPPATWFYRQMFVNEVVGENIGGIRISIPFAREGADPLPGSAWPLIPLMMAFKQQYGGQWLETALMQEMNTTFLNLVQVEDGRLNMQDAVHCWFGKETLHVSADDDKATVWSKLCDRIQVMIHATVARVDVIHNQLQTAFGDDVIIRHEYVSHNHTSALFQYEGPPVYWQHSALGVGLLRLSCLLGPLDIEMQPLRDSLVCYDTLETRFLNVSTRCWAEPGSIQESRMYVETEGLRQLEFSMWSLGVTLNVIAVAVSTGYAIRIWWLWHKYRLSDMSVTLALFMDFQGLSIISLDSVIVMAVSSIPLILMSHLPELGSYVDTSRQPYSSHSAMAEFMVLLSLTWFVQLGLEFGARCIHLHQPNWWFRLLTGRVRLAVLLCVLMMRQLLPRDNLSFNYGLVKLVLSCIASIALGGLSMAMSTRWDRKTNEKSDPLTIMLERCSLPRNRIAVLGQLGSQWFHAGMVMERWRVLRVDGSIYALTCGNFQIVPLHSGGRVITDEDLTPNVLRQTLLRKATAEMSQRKASAALATTAVALRPGQVPPNVPTPAYLAVESPYRWHWLSKFIIIVQVFWAVVIPMKNVVVMPYPNVIPNSLQTTTTSYHKDSAAIAPRNVSGPDVYQIVNDVVHLALNKSELRVFFENKGDFAIDEIGDLLTAEDHHLFARYYALVFQASDIAAAGFVPRTQQLYIPRVNEGMPGEYITITIQCTRHTALPGMRCENANGAMCDDNDWNDPSQLTLTPIDLETTTQNTGWHNKISTMSFISAVHSGMRTLFSTKHLDEALQPIIDEMWDYTASDVESILNDTDNEVVPGGLKDNNITLTRFESCYSTEAILSHYHANLFAIRLIQDAVLAYKAFDTTEKFYADPPYTFATEWGQIFSNNVLLTTGAGAVNFSDDNKRFITTTMTRNATSLMSLKLDRPMSGAMIMGNALRHLEYMWYYPNSYYGYCNVSIEGDLLVADWRQLGAMYAGFNGYTYDFTLNTMGVFRLAERRRSQGTGYANDWFDREREIAAWYRSHELNDPLSLIEMAESVWMEDSPTLHEGAFGHHFCLEGLYRKIAQTLWIMALETKPVMSHLVYMSMQDPDPPATWFFKQMSVNEVVGENIGGIRVVFPFARDGGDPLAGSAWVLIVLVRAFEQEFGAQWLESALMDKMNTTFLGLIDIENGRMMMKDAVQCQFGWTTLGVASGDDKSMVWDKLYARMHDMVRATIKRATAIHSQMQARFGADVVIRHEYASYNHTSSIFRYEGPPVYWQHTALGVGLMRLSSKLGPTEKELQPLRDSLVCYDTLETRFLNLSTRCWAEPNSVQELRSSIDTQGCRFLEFTMWSIGVILNLLGAVIALRFVKKILLMWKHNCMRTVPVKMAINLSIQGLGLISLNGIAVMSFGCLPLIVSYHLPITDAFVADHTSSMKDRRSNPVVVETMVLLSLTWFFRLGTELGSRCIPLHYYNWWFSTMSSRIRYVSMLLLLPVRLCWSFDTYNGGLAKLIVSVVTSMLLGFVTTLSAVFTDKPRATMLDPLSQALDRQGLARNQFGVVAQSGSNWS</sequence>
<feature type="transmembrane region" description="Helical" evidence="1">
    <location>
        <begin position="970"/>
        <end position="992"/>
    </location>
</feature>
<dbReference type="EMBL" id="DAKRPA010000056">
    <property type="protein sequence ID" value="DBA00929.1"/>
    <property type="molecule type" value="Genomic_DNA"/>
</dbReference>
<feature type="transmembrane region" description="Helical" evidence="1">
    <location>
        <begin position="907"/>
        <end position="926"/>
    </location>
</feature>
<evidence type="ECO:0000256" key="1">
    <source>
        <dbReference type="SAM" id="Phobius"/>
    </source>
</evidence>
<evidence type="ECO:0000313" key="2">
    <source>
        <dbReference type="EMBL" id="DBA00929.1"/>
    </source>
</evidence>
<evidence type="ECO:0000313" key="3">
    <source>
        <dbReference type="Proteomes" id="UP001146120"/>
    </source>
</evidence>
<reference evidence="2" key="1">
    <citation type="submission" date="2022-11" db="EMBL/GenBank/DDBJ databases">
        <authorList>
            <person name="Morgan W.R."/>
            <person name="Tartar A."/>
        </authorList>
    </citation>
    <scope>NUCLEOTIDE SEQUENCE</scope>
    <source>
        <strain evidence="2">ARSEF 373</strain>
    </source>
</reference>
<comment type="caution">
    <text evidence="2">The sequence shown here is derived from an EMBL/GenBank/DDBJ whole genome shotgun (WGS) entry which is preliminary data.</text>
</comment>
<name>A0AAV2Z6A8_9STRA</name>
<dbReference type="Proteomes" id="UP001146120">
    <property type="component" value="Unassembled WGS sequence"/>
</dbReference>
<organism evidence="2 3">
    <name type="scientific">Lagenidium giganteum</name>
    <dbReference type="NCBI Taxonomy" id="4803"/>
    <lineage>
        <taxon>Eukaryota</taxon>
        <taxon>Sar</taxon>
        <taxon>Stramenopiles</taxon>
        <taxon>Oomycota</taxon>
        <taxon>Peronosporomycetes</taxon>
        <taxon>Pythiales</taxon>
        <taxon>Pythiaceae</taxon>
    </lineage>
</organism>
<keyword evidence="1" id="KW-0472">Membrane</keyword>
<feature type="transmembrane region" description="Helical" evidence="1">
    <location>
        <begin position="2058"/>
        <end position="2082"/>
    </location>
</feature>
<feature type="transmembrane region" description="Helical" evidence="1">
    <location>
        <begin position="1941"/>
        <end position="1968"/>
    </location>
</feature>
<protein>
    <submittedName>
        <fullName evidence="2">Uncharacterized protein</fullName>
    </submittedName>
</protein>
<keyword evidence="3" id="KW-1185">Reference proteome</keyword>
<gene>
    <name evidence="2" type="ORF">N0F65_006129</name>
</gene>
<proteinExistence type="predicted"/>
<reference evidence="2" key="2">
    <citation type="journal article" date="2023" name="Microbiol Resour">
        <title>Decontamination and Annotation of the Draft Genome Sequence of the Oomycete Lagenidium giganteum ARSEF 373.</title>
        <authorList>
            <person name="Morgan W.R."/>
            <person name="Tartar A."/>
        </authorList>
    </citation>
    <scope>NUCLEOTIDE SEQUENCE</scope>
    <source>
        <strain evidence="2">ARSEF 373</strain>
    </source>
</reference>
<feature type="transmembrane region" description="Helical" evidence="1">
    <location>
        <begin position="863"/>
        <end position="887"/>
    </location>
</feature>
<keyword evidence="1" id="KW-0812">Transmembrane</keyword>